<accession>A0ACC0B8C3</accession>
<protein>
    <submittedName>
        <fullName evidence="1">Uncharacterized protein</fullName>
    </submittedName>
</protein>
<comment type="caution">
    <text evidence="1">The sequence shown here is derived from an EMBL/GenBank/DDBJ whole genome shotgun (WGS) entry which is preliminary data.</text>
</comment>
<name>A0ACC0B8C3_CATRO</name>
<proteinExistence type="predicted"/>
<gene>
    <name evidence="1" type="ORF">M9H77_18683</name>
</gene>
<dbReference type="Proteomes" id="UP001060085">
    <property type="component" value="Linkage Group LG04"/>
</dbReference>
<evidence type="ECO:0000313" key="2">
    <source>
        <dbReference type="Proteomes" id="UP001060085"/>
    </source>
</evidence>
<sequence>MHFSPIRLHDVSLLYTTRRHVSWLHHNCYDALTLGPPFTKNCHHYQKDILSACSTLKQKIHHIGLQLFAPRSFKKHLRMTHPVRPRVVMNNVVYPRTLLQIGTSYARYLRPFKELCYLWNSHGVATLVDKLSALFAYSLLCLEYLSNFPSIVPFNASISNVACLLLLFERTDWKTNPIKGGGGSYDPESTRNRKSDGLKNGRGASRKDSLI</sequence>
<reference evidence="2" key="1">
    <citation type="journal article" date="2023" name="Nat. Plants">
        <title>Single-cell RNA sequencing provides a high-resolution roadmap for understanding the multicellular compartmentation of specialized metabolism.</title>
        <authorList>
            <person name="Sun S."/>
            <person name="Shen X."/>
            <person name="Li Y."/>
            <person name="Li Y."/>
            <person name="Wang S."/>
            <person name="Li R."/>
            <person name="Zhang H."/>
            <person name="Shen G."/>
            <person name="Guo B."/>
            <person name="Wei J."/>
            <person name="Xu J."/>
            <person name="St-Pierre B."/>
            <person name="Chen S."/>
            <person name="Sun C."/>
        </authorList>
    </citation>
    <scope>NUCLEOTIDE SEQUENCE [LARGE SCALE GENOMIC DNA]</scope>
</reference>
<organism evidence="1 2">
    <name type="scientific">Catharanthus roseus</name>
    <name type="common">Madagascar periwinkle</name>
    <name type="synonym">Vinca rosea</name>
    <dbReference type="NCBI Taxonomy" id="4058"/>
    <lineage>
        <taxon>Eukaryota</taxon>
        <taxon>Viridiplantae</taxon>
        <taxon>Streptophyta</taxon>
        <taxon>Embryophyta</taxon>
        <taxon>Tracheophyta</taxon>
        <taxon>Spermatophyta</taxon>
        <taxon>Magnoliopsida</taxon>
        <taxon>eudicotyledons</taxon>
        <taxon>Gunneridae</taxon>
        <taxon>Pentapetalae</taxon>
        <taxon>asterids</taxon>
        <taxon>lamiids</taxon>
        <taxon>Gentianales</taxon>
        <taxon>Apocynaceae</taxon>
        <taxon>Rauvolfioideae</taxon>
        <taxon>Vinceae</taxon>
        <taxon>Catharanthinae</taxon>
        <taxon>Catharanthus</taxon>
    </lineage>
</organism>
<dbReference type="EMBL" id="CM044704">
    <property type="protein sequence ID" value="KAI5668830.1"/>
    <property type="molecule type" value="Genomic_DNA"/>
</dbReference>
<evidence type="ECO:0000313" key="1">
    <source>
        <dbReference type="EMBL" id="KAI5668830.1"/>
    </source>
</evidence>
<keyword evidence="2" id="KW-1185">Reference proteome</keyword>